<feature type="signal peptide" evidence="2">
    <location>
        <begin position="1"/>
        <end position="40"/>
    </location>
</feature>
<feature type="region of interest" description="Disordered" evidence="1">
    <location>
        <begin position="154"/>
        <end position="174"/>
    </location>
</feature>
<name>A0A1E5P1A1_9ACTN</name>
<comment type="caution">
    <text evidence="3">The sequence shown here is derived from an EMBL/GenBank/DDBJ whole genome shotgun (WGS) entry which is preliminary data.</text>
</comment>
<dbReference type="OrthoDB" id="3867480at2"/>
<evidence type="ECO:0000313" key="4">
    <source>
        <dbReference type="Proteomes" id="UP000095759"/>
    </source>
</evidence>
<dbReference type="EMBL" id="MEHJ01000001">
    <property type="protein sequence ID" value="OEJ23328.1"/>
    <property type="molecule type" value="Genomic_DNA"/>
</dbReference>
<gene>
    <name evidence="3" type="ORF">AS594_01230</name>
</gene>
<feature type="compositionally biased region" description="Polar residues" evidence="1">
    <location>
        <begin position="293"/>
        <end position="302"/>
    </location>
</feature>
<dbReference type="AlphaFoldDB" id="A0A1E5P1A1"/>
<keyword evidence="2" id="KW-0732">Signal</keyword>
<feature type="chain" id="PRO_5038619910" evidence="2">
    <location>
        <begin position="41"/>
        <end position="349"/>
    </location>
</feature>
<keyword evidence="4" id="KW-1185">Reference proteome</keyword>
<organism evidence="3 4">
    <name type="scientific">Streptomyces agglomeratus</name>
    <dbReference type="NCBI Taxonomy" id="285458"/>
    <lineage>
        <taxon>Bacteria</taxon>
        <taxon>Bacillati</taxon>
        <taxon>Actinomycetota</taxon>
        <taxon>Actinomycetes</taxon>
        <taxon>Kitasatosporales</taxon>
        <taxon>Streptomycetaceae</taxon>
        <taxon>Streptomyces</taxon>
    </lineage>
</organism>
<protein>
    <submittedName>
        <fullName evidence="3">Uncharacterized protein</fullName>
    </submittedName>
</protein>
<accession>A0A1E5P1A1</accession>
<evidence type="ECO:0000313" key="3">
    <source>
        <dbReference type="EMBL" id="OEJ23328.1"/>
    </source>
</evidence>
<dbReference type="STRING" id="285458.BGM19_35655"/>
<feature type="compositionally biased region" description="Polar residues" evidence="1">
    <location>
        <begin position="264"/>
        <end position="279"/>
    </location>
</feature>
<proteinExistence type="predicted"/>
<evidence type="ECO:0000256" key="1">
    <source>
        <dbReference type="SAM" id="MobiDB-lite"/>
    </source>
</evidence>
<sequence length="349" mass="35492">MNNTPRTSRPSRGRRPRLTGPLSLTALVVAALVPESAAVAAGPLAADQATTRPAIPQAQAFDKNNKPMASVEPVVRYCAGTPGGCNFKMAAAAQPQQFFSTVKSLGNAVINCTKNDITVDRTVQLQTGSQDNLGGEITGSAAVQGHINASGEVSAGVNGEGHATAKTPNLKDGPNAEVGAKGGVNAGGKVGAQVGLQASFSAAFKAHYAKTWTTTHTESTKYQMTVKRGDVLVFGASAAMERISGTLRTNTGQSVTNVIVDGPSTVNSSSFIARTNTAPGDTCDRLRPAGSTAADNNRSLSPKATDRSLPVPKAQGSAPGTGGGPSTPQLPDGLTPLPADLAGKARQPQ</sequence>
<feature type="region of interest" description="Disordered" evidence="1">
    <location>
        <begin position="263"/>
        <end position="349"/>
    </location>
</feature>
<reference evidence="3 4" key="1">
    <citation type="submission" date="2016-08" db="EMBL/GenBank/DDBJ databases">
        <title>Complete genome sequence of Streptomyces agglomeratus strain 6-3-2, a novel anti-MRSA actinomycete isolated from Wuli of Tebit, China.</title>
        <authorList>
            <person name="Chen X."/>
        </authorList>
    </citation>
    <scope>NUCLEOTIDE SEQUENCE [LARGE SCALE GENOMIC DNA]</scope>
    <source>
        <strain evidence="3 4">6-3-2</strain>
    </source>
</reference>
<dbReference type="Proteomes" id="UP000095759">
    <property type="component" value="Unassembled WGS sequence"/>
</dbReference>
<evidence type="ECO:0000256" key="2">
    <source>
        <dbReference type="SAM" id="SignalP"/>
    </source>
</evidence>
<dbReference type="RefSeq" id="WP_069925230.1">
    <property type="nucleotide sequence ID" value="NZ_MEHI01000001.1"/>
</dbReference>